<dbReference type="Pfam" id="PF14433">
    <property type="entry name" value="SUKH-3"/>
    <property type="match status" value="1"/>
</dbReference>
<dbReference type="AlphaFoldDB" id="A0A8J3QA32"/>
<dbReference type="EMBL" id="BONY01000032">
    <property type="protein sequence ID" value="GIH06948.1"/>
    <property type="molecule type" value="Genomic_DNA"/>
</dbReference>
<evidence type="ECO:0000313" key="1">
    <source>
        <dbReference type="EMBL" id="GIH06948.1"/>
    </source>
</evidence>
<proteinExistence type="predicted"/>
<organism evidence="1 2">
    <name type="scientific">Rhizocola hellebori</name>
    <dbReference type="NCBI Taxonomy" id="1392758"/>
    <lineage>
        <taxon>Bacteria</taxon>
        <taxon>Bacillati</taxon>
        <taxon>Actinomycetota</taxon>
        <taxon>Actinomycetes</taxon>
        <taxon>Micromonosporales</taxon>
        <taxon>Micromonosporaceae</taxon>
        <taxon>Rhizocola</taxon>
    </lineage>
</organism>
<protein>
    <submittedName>
        <fullName evidence="1">Uncharacterized protein</fullName>
    </submittedName>
</protein>
<accession>A0A8J3QA32</accession>
<sequence>MSRPEGTVSGMPTIDDALRLAARYANSHSQSTGQAWRGMVEEFEHGWAIWTAPPAGQPPVLGDGNKTVLDRDSGLISHWPSWPVHTLAEVYATERVKVRRPPIAHGPSPGKTYAAWNLVTILAADGRTWPQRSENGERTPEHHPLVAQWLSSQPPESVVRGAERHAHLFALSEVLHDLQPEALPTCTFQQQRRGCDTCLRAYVHFGLCEPGALVFCEPNDSPLVTRTAAVTDDRFDPARWAQIAAEMFDASGPTRIPPVAAARDAIERYPVVVSDRRGPGQRCWVRPFHLAVTAELQTYAQILAAYGEILGAELFPLGEEESGHVIAVDAHGRFFVIDEAGAWFIGSGIDTALGVLFEGHQPLRLRSDGSLDWEDPDGQG</sequence>
<dbReference type="InterPro" id="IPR025850">
    <property type="entry name" value="SUKH-3"/>
</dbReference>
<comment type="caution">
    <text evidence="1">The sequence shown here is derived from an EMBL/GenBank/DDBJ whole genome shotgun (WGS) entry which is preliminary data.</text>
</comment>
<evidence type="ECO:0000313" key="2">
    <source>
        <dbReference type="Proteomes" id="UP000612899"/>
    </source>
</evidence>
<reference evidence="1" key="1">
    <citation type="submission" date="2021-01" db="EMBL/GenBank/DDBJ databases">
        <title>Whole genome shotgun sequence of Rhizocola hellebori NBRC 109834.</title>
        <authorList>
            <person name="Komaki H."/>
            <person name="Tamura T."/>
        </authorList>
    </citation>
    <scope>NUCLEOTIDE SEQUENCE</scope>
    <source>
        <strain evidence="1">NBRC 109834</strain>
    </source>
</reference>
<name>A0A8J3QA32_9ACTN</name>
<keyword evidence="2" id="KW-1185">Reference proteome</keyword>
<gene>
    <name evidence="1" type="ORF">Rhe02_50150</name>
</gene>
<dbReference type="Proteomes" id="UP000612899">
    <property type="component" value="Unassembled WGS sequence"/>
</dbReference>